<dbReference type="EMBL" id="CM007648">
    <property type="protein sequence ID" value="ONM18613.1"/>
    <property type="molecule type" value="Genomic_DNA"/>
</dbReference>
<proteinExistence type="predicted"/>
<dbReference type="PANTHER" id="PTHR37376">
    <property type="entry name" value="EXPRESSED PROTEIN"/>
    <property type="match status" value="1"/>
</dbReference>
<dbReference type="InParanoid" id="A0A1D6EEG4"/>
<dbReference type="ExpressionAtlas" id="A0A1D6EEG4">
    <property type="expression patterns" value="baseline and differential"/>
</dbReference>
<dbReference type="STRING" id="4577.A0A1D6EEG4"/>
<gene>
    <name evidence="2" type="ORF">ZEAMMB73_Zm00001d004200</name>
</gene>
<feature type="compositionally biased region" description="Pro residues" evidence="1">
    <location>
        <begin position="48"/>
        <end position="60"/>
    </location>
</feature>
<evidence type="ECO:0000313" key="2">
    <source>
        <dbReference type="EMBL" id="ONM18613.1"/>
    </source>
</evidence>
<feature type="region of interest" description="Disordered" evidence="1">
    <location>
        <begin position="84"/>
        <end position="129"/>
    </location>
</feature>
<name>A0A1D6EEG4_MAIZE</name>
<evidence type="ECO:0000256" key="1">
    <source>
        <dbReference type="SAM" id="MobiDB-lite"/>
    </source>
</evidence>
<organism evidence="2">
    <name type="scientific">Zea mays</name>
    <name type="common">Maize</name>
    <dbReference type="NCBI Taxonomy" id="4577"/>
    <lineage>
        <taxon>Eukaryota</taxon>
        <taxon>Viridiplantae</taxon>
        <taxon>Streptophyta</taxon>
        <taxon>Embryophyta</taxon>
        <taxon>Tracheophyta</taxon>
        <taxon>Spermatophyta</taxon>
        <taxon>Magnoliopsida</taxon>
        <taxon>Liliopsida</taxon>
        <taxon>Poales</taxon>
        <taxon>Poaceae</taxon>
        <taxon>PACMAD clade</taxon>
        <taxon>Panicoideae</taxon>
        <taxon>Andropogonodae</taxon>
        <taxon>Andropogoneae</taxon>
        <taxon>Tripsacinae</taxon>
        <taxon>Zea</taxon>
    </lineage>
</organism>
<dbReference type="PANTHER" id="PTHR37376:SF10">
    <property type="entry name" value="ACTIN ASSOCIATED PROTEIN"/>
    <property type="match status" value="1"/>
</dbReference>
<sequence>MASVPHSPPVIRKSGNLMVFVTPPAEPESPRSEFSTPPTSPRAEESPESPPAQMAPPPTPIYSVSVSTPPLVKTVSPPLHAEKLSRPSLVQVPPPLVKTVSPPLPAEKLSRPPLVQVPPQPVKSLSTSLQAPNLSSGSLPSVQVPPLQFAKVSAGSDGSLLAFFWDAVAHVQKGDVEENPSHSRLDKHISRWFGLDQSKYQWALNDYFERTGQEIDSSTLEHSCKNSESMTK</sequence>
<dbReference type="AlphaFoldDB" id="A0A1D6EEG4"/>
<protein>
    <submittedName>
        <fullName evidence="2">Hydroxyproline-rich glycoprotein family protein</fullName>
    </submittedName>
</protein>
<reference evidence="2" key="1">
    <citation type="submission" date="2015-12" db="EMBL/GenBank/DDBJ databases">
        <title>Update maize B73 reference genome by single molecule sequencing technologies.</title>
        <authorList>
            <consortium name="Maize Genome Sequencing Project"/>
            <person name="Ware D."/>
        </authorList>
    </citation>
    <scope>NUCLEOTIDE SEQUENCE [LARGE SCALE GENOMIC DNA]</scope>
    <source>
        <tissue evidence="2">Seedling</tissue>
    </source>
</reference>
<dbReference type="IntAct" id="A0A1D6EEG4">
    <property type="interactions" value="4"/>
</dbReference>
<feature type="region of interest" description="Disordered" evidence="1">
    <location>
        <begin position="1"/>
        <end position="66"/>
    </location>
</feature>
<accession>A0A1D6EEG4</accession>